<dbReference type="Proteomes" id="UP001165143">
    <property type="component" value="Unassembled WGS sequence"/>
</dbReference>
<gene>
    <name evidence="1" type="ORF">Kpho01_67950</name>
</gene>
<dbReference type="AlphaFoldDB" id="A0A9W6URW4"/>
<evidence type="ECO:0000313" key="2">
    <source>
        <dbReference type="Proteomes" id="UP001165143"/>
    </source>
</evidence>
<organism evidence="1 2">
    <name type="scientific">Kitasatospora phosalacinea</name>
    <dbReference type="NCBI Taxonomy" id="2065"/>
    <lineage>
        <taxon>Bacteria</taxon>
        <taxon>Bacillati</taxon>
        <taxon>Actinomycetota</taxon>
        <taxon>Actinomycetes</taxon>
        <taxon>Kitasatosporales</taxon>
        <taxon>Streptomycetaceae</taxon>
        <taxon>Kitasatospora</taxon>
    </lineage>
</organism>
<sequence>MWKLNSSTVTAMKGHHMTDNVASIEQRASENRPRPTEPQDCERTEVLRAHDAWALPVEVLLDLLNATVRKAEMPYDALGAMLGDPSSGLRIYVRPGLSDYEVSRLVRKLIGHYLGKPGTGMCTATPAFESDSEFKILSIPGKPADTADGAVVDAERRTVPDIASLYEGSDWAPMHGWCTDEEVIGALKALIVDHLHGLAEDLPEDASEWPEGIGATVAFGYKDGERCPLVFVDPNLPSGLRADLWGFCVALASGGDLGGAEPNEDGIFFVGTQRSPVTGPGVGLLAALTLQRVGRRPGDCGFQLGSEPAMSSEQLPDAA</sequence>
<comment type="caution">
    <text evidence="1">The sequence shown here is derived from an EMBL/GenBank/DDBJ whole genome shotgun (WGS) entry which is preliminary data.</text>
</comment>
<reference evidence="1" key="1">
    <citation type="submission" date="2023-02" db="EMBL/GenBank/DDBJ databases">
        <title>Kitasatospora phosalacinea NBRC 14362.</title>
        <authorList>
            <person name="Ichikawa N."/>
            <person name="Sato H."/>
            <person name="Tonouchi N."/>
        </authorList>
    </citation>
    <scope>NUCLEOTIDE SEQUENCE</scope>
    <source>
        <strain evidence="1">NBRC 14362</strain>
    </source>
</reference>
<accession>A0A9W6URW4</accession>
<proteinExistence type="predicted"/>
<dbReference type="EMBL" id="BSRX01000059">
    <property type="protein sequence ID" value="GLW58784.1"/>
    <property type="molecule type" value="Genomic_DNA"/>
</dbReference>
<name>A0A9W6URW4_9ACTN</name>
<protein>
    <submittedName>
        <fullName evidence="1">Uncharacterized protein</fullName>
    </submittedName>
</protein>
<evidence type="ECO:0000313" key="1">
    <source>
        <dbReference type="EMBL" id="GLW58784.1"/>
    </source>
</evidence>